<dbReference type="Pfam" id="PF19238">
    <property type="entry name" value="Radical_SAM_2"/>
    <property type="match status" value="1"/>
</dbReference>
<proteinExistence type="predicted"/>
<dbReference type="EMBL" id="GU567964">
    <property type="protein sequence ID" value="ADI21747.1"/>
    <property type="molecule type" value="Genomic_DNA"/>
</dbReference>
<evidence type="ECO:0000313" key="3">
    <source>
        <dbReference type="EMBL" id="ADI21747.1"/>
    </source>
</evidence>
<organism evidence="3">
    <name type="scientific">uncultured actinobacterium HF0130_15N16</name>
    <dbReference type="NCBI Taxonomy" id="723601"/>
    <lineage>
        <taxon>Bacteria</taxon>
        <taxon>Bacillati</taxon>
        <taxon>Actinomycetota</taxon>
        <taxon>Actinomycetes</taxon>
        <taxon>marine Actinobacteria clade</taxon>
        <taxon>environmental samples</taxon>
    </lineage>
</organism>
<dbReference type="InterPro" id="IPR045375">
    <property type="entry name" value="Put_radical_SAM-like_N"/>
</dbReference>
<reference evidence="3" key="1">
    <citation type="submission" date="2010-01" db="EMBL/GenBank/DDBJ databases">
        <title>Genome fragments of uncultured bacteria from the North Pacific subtropical Gyre.</title>
        <authorList>
            <person name="Pham V.D."/>
            <person name="Delong E.F."/>
        </authorList>
    </citation>
    <scope>NUCLEOTIDE SEQUENCE</scope>
</reference>
<sequence length="484" mass="52827">MSLPIIVEIAAGSAAERAGLLLGDEIGSIDGETPTDVIRWQVLVDEKDPTLSVVRGGLELDVLVAKEAGEPLGAQVDASIFDRVRTCDNHCEFCFIYQLPKGMRRSLYLKDDDYRLSFLYGNFTTLTRFTEADLERVIGEGLSPLYVSIHATDPEVRARMLKNPRGGYSLRWLRALLDFGIEVHGQVVVCPGINDGSVLDETLLGVLDRYPELSSLAVVPLGVSAYNTEGAMRPHNRAEAIGVLDTVSEWQGRFLEFLGRRLVFAADEYFLLAGREFPTSDTYGDFAMHEDGIGMARAFELEFFDSGANKIGPRSGFFQWVDGAPAEGYRASRMPSGSNRSGELLFDSGSGTRHAVSVNIGPKRSAAVAILTGSYGAQVLEPLVSSLKQDNIRILEVENRFFGGNIKVTGLMVGEDINRVLSSEPHGDRYLIPDVCLNNGKFLDGLEVGKLCRNVEVVPTDGASLRAAISKRESSNSLPQGIRL</sequence>
<name>E7C2S3_9ACTN</name>
<protein>
    <submittedName>
        <fullName evidence="3">Fe-S oxidoreductase, related to NifB/MoaA family</fullName>
    </submittedName>
</protein>
<dbReference type="Gene3D" id="2.30.42.10">
    <property type="match status" value="1"/>
</dbReference>
<evidence type="ECO:0000259" key="2">
    <source>
        <dbReference type="Pfam" id="PF19238"/>
    </source>
</evidence>
<accession>E7C2S3</accession>
<dbReference type="Pfam" id="PF04459">
    <property type="entry name" value="DUF512"/>
    <property type="match status" value="2"/>
</dbReference>
<dbReference type="AlphaFoldDB" id="E7C2S3"/>
<dbReference type="SUPFAM" id="SSF102114">
    <property type="entry name" value="Radical SAM enzymes"/>
    <property type="match status" value="1"/>
</dbReference>
<feature type="domain" description="DUF512" evidence="1">
    <location>
        <begin position="365"/>
        <end position="456"/>
    </location>
</feature>
<dbReference type="InterPro" id="IPR036034">
    <property type="entry name" value="PDZ_sf"/>
</dbReference>
<dbReference type="SUPFAM" id="SSF50156">
    <property type="entry name" value="PDZ domain-like"/>
    <property type="match status" value="1"/>
</dbReference>
<dbReference type="InterPro" id="IPR007549">
    <property type="entry name" value="DUF512"/>
</dbReference>
<feature type="domain" description="DUF512" evidence="1">
    <location>
        <begin position="219"/>
        <end position="309"/>
    </location>
</feature>
<dbReference type="InterPro" id="IPR058240">
    <property type="entry name" value="rSAM_sf"/>
</dbReference>
<feature type="domain" description="Putative radical SAM N-terminal" evidence="2">
    <location>
        <begin position="66"/>
        <end position="215"/>
    </location>
</feature>
<evidence type="ECO:0000259" key="1">
    <source>
        <dbReference type="Pfam" id="PF04459"/>
    </source>
</evidence>